<dbReference type="SUPFAM" id="SSF55424">
    <property type="entry name" value="FAD/NAD-linked reductases, dimerisation (C-terminal) domain"/>
    <property type="match status" value="1"/>
</dbReference>
<dbReference type="Gene3D" id="3.50.50.60">
    <property type="entry name" value="FAD/NAD(P)-binding domain"/>
    <property type="match status" value="2"/>
</dbReference>
<dbReference type="EMBL" id="MCOG01000037">
    <property type="protein sequence ID" value="ORY72831.1"/>
    <property type="molecule type" value="Genomic_DNA"/>
</dbReference>
<dbReference type="InterPro" id="IPR050151">
    <property type="entry name" value="Class-I_Pyr_Nuc-Dis_Oxidored"/>
</dbReference>
<comment type="similarity">
    <text evidence="1 11">Belongs to the class-I pyridine nucleotide-disulfide oxidoreductase family.</text>
</comment>
<reference evidence="14 15" key="1">
    <citation type="submission" date="2016-08" db="EMBL/GenBank/DDBJ databases">
        <title>A Parts List for Fungal Cellulosomes Revealed by Comparative Genomics.</title>
        <authorList>
            <consortium name="DOE Joint Genome Institute"/>
            <person name="Haitjema C.H."/>
            <person name="Gilmore S.P."/>
            <person name="Henske J.K."/>
            <person name="Solomon K.V."/>
            <person name="De Groot R."/>
            <person name="Kuo A."/>
            <person name="Mondo S.J."/>
            <person name="Salamov A.A."/>
            <person name="Labutti K."/>
            <person name="Zhao Z."/>
            <person name="Chiniquy J."/>
            <person name="Barry K."/>
            <person name="Brewer H.M."/>
            <person name="Purvine S.O."/>
            <person name="Wright A.T."/>
            <person name="Boxma B."/>
            <person name="Van Alen T."/>
            <person name="Hackstein J.H."/>
            <person name="Baker S.E."/>
            <person name="Grigoriev I.V."/>
            <person name="O'Malley M.A."/>
        </authorList>
    </citation>
    <scope>NUCLEOTIDE SEQUENCE [LARGE SCALE GENOMIC DNA]</scope>
    <source>
        <strain evidence="14 15">G1</strain>
    </source>
</reference>
<dbReference type="InterPro" id="IPR004099">
    <property type="entry name" value="Pyr_nucl-diS_OxRdtase_dimer"/>
</dbReference>
<evidence type="ECO:0000256" key="1">
    <source>
        <dbReference type="ARBA" id="ARBA00007532"/>
    </source>
</evidence>
<keyword evidence="9" id="KW-0547">Nucleotide-binding</keyword>
<dbReference type="PRINTS" id="PR00411">
    <property type="entry name" value="PNDRDTASEI"/>
</dbReference>
<dbReference type="GO" id="GO:0006103">
    <property type="term" value="P:2-oxoglutarate metabolic process"/>
    <property type="evidence" value="ECO:0007669"/>
    <property type="project" value="TreeGrafter"/>
</dbReference>
<evidence type="ECO:0000259" key="12">
    <source>
        <dbReference type="Pfam" id="PF02852"/>
    </source>
</evidence>
<comment type="caution">
    <text evidence="14">The sequence shown here is derived from an EMBL/GenBank/DDBJ whole genome shotgun (WGS) entry which is preliminary data.</text>
</comment>
<keyword evidence="15" id="KW-1185">Reference proteome</keyword>
<feature type="domain" description="FAD/NAD(P)-binding" evidence="13">
    <location>
        <begin position="10"/>
        <end position="324"/>
    </location>
</feature>
<evidence type="ECO:0000256" key="10">
    <source>
        <dbReference type="PIRSR" id="PIRSR000350-4"/>
    </source>
</evidence>
<feature type="disulfide bond" description="Redox-active" evidence="10">
    <location>
        <begin position="46"/>
        <end position="51"/>
    </location>
</feature>
<dbReference type="PIRSF" id="PIRSF000350">
    <property type="entry name" value="Mercury_reductase_MerA"/>
    <property type="match status" value="1"/>
</dbReference>
<feature type="active site" description="Proton acceptor" evidence="8">
    <location>
        <position position="458"/>
    </location>
</feature>
<proteinExistence type="inferred from homology"/>
<evidence type="ECO:0000256" key="4">
    <source>
        <dbReference type="ARBA" id="ARBA00023002"/>
    </source>
</evidence>
<dbReference type="PANTHER" id="PTHR22912">
    <property type="entry name" value="DISULFIDE OXIDOREDUCTASE"/>
    <property type="match status" value="1"/>
</dbReference>
<feature type="binding site" evidence="9">
    <location>
        <begin position="191"/>
        <end position="198"/>
    </location>
    <ligand>
        <name>NAD(+)</name>
        <dbReference type="ChEBI" id="CHEBI:57540"/>
    </ligand>
</feature>
<protein>
    <submittedName>
        <fullName evidence="14">Mercuric reductase</fullName>
    </submittedName>
</protein>
<dbReference type="Proteomes" id="UP000193920">
    <property type="component" value="Unassembled WGS sequence"/>
</dbReference>
<dbReference type="InterPro" id="IPR036188">
    <property type="entry name" value="FAD/NAD-bd_sf"/>
</dbReference>
<evidence type="ECO:0000256" key="8">
    <source>
        <dbReference type="PIRSR" id="PIRSR000350-2"/>
    </source>
</evidence>
<dbReference type="AlphaFoldDB" id="A0A1Y2EMM7"/>
<evidence type="ECO:0000256" key="6">
    <source>
        <dbReference type="ARBA" id="ARBA00023157"/>
    </source>
</evidence>
<evidence type="ECO:0000259" key="13">
    <source>
        <dbReference type="Pfam" id="PF07992"/>
    </source>
</evidence>
<organism evidence="14 15">
    <name type="scientific">Neocallimastix californiae</name>
    <dbReference type="NCBI Taxonomy" id="1754190"/>
    <lineage>
        <taxon>Eukaryota</taxon>
        <taxon>Fungi</taxon>
        <taxon>Fungi incertae sedis</taxon>
        <taxon>Chytridiomycota</taxon>
        <taxon>Chytridiomycota incertae sedis</taxon>
        <taxon>Neocallimastigomycetes</taxon>
        <taxon>Neocallimastigales</taxon>
        <taxon>Neocallimastigaceae</taxon>
        <taxon>Neocallimastix</taxon>
    </lineage>
</organism>
<dbReference type="OrthoDB" id="361797at2759"/>
<dbReference type="InterPro" id="IPR012999">
    <property type="entry name" value="Pyr_OxRdtase_I_AS"/>
</dbReference>
<evidence type="ECO:0000256" key="3">
    <source>
        <dbReference type="ARBA" id="ARBA00022827"/>
    </source>
</evidence>
<comment type="cofactor">
    <cofactor evidence="9">
        <name>FAD</name>
        <dbReference type="ChEBI" id="CHEBI:57692"/>
    </cofactor>
    <text evidence="9">Binds 1 FAD per subunit.</text>
</comment>
<dbReference type="SUPFAM" id="SSF51905">
    <property type="entry name" value="FAD/NAD(P)-binding domain"/>
    <property type="match status" value="1"/>
</dbReference>
<feature type="binding site" evidence="9">
    <location>
        <position position="279"/>
    </location>
    <ligand>
        <name>NAD(+)</name>
        <dbReference type="ChEBI" id="CHEBI:57540"/>
    </ligand>
</feature>
<dbReference type="GO" id="GO:0050660">
    <property type="term" value="F:flavin adenine dinucleotide binding"/>
    <property type="evidence" value="ECO:0007669"/>
    <property type="project" value="TreeGrafter"/>
</dbReference>
<keyword evidence="5 9" id="KW-0520">NAD</keyword>
<evidence type="ECO:0000256" key="11">
    <source>
        <dbReference type="RuleBase" id="RU003691"/>
    </source>
</evidence>
<evidence type="ECO:0000256" key="9">
    <source>
        <dbReference type="PIRSR" id="PIRSR000350-3"/>
    </source>
</evidence>
<sequence>MAPITPSEEFDVIVIGSGSGSKITRPAANLGNKVAIIDKGPLGGTCLNRGCIPSKMLIHPADVINEIEHAKTYDISVPVNEVSIDKAKLVNYVTTYVDGESASIDPSYAKNPNITHIRKECAFVDDHTVRLRKTEGVNSDDDTFITGKKIFVVAGARPIIPKIPGLEGTPFMTSTEVLRCEKTYKRVIIIGGGYIATELGYFLGKTGSKVTFLVRSGFVKNEDIQVQEEFTKIFSEMFECHFKTQFKKVEYNNEIFKVYVDENGEEKVYEGEGLFVATGVTPNTDILEVKNAGIELDNRGYIKVDDYLKTSVPHIWSWGDIIGRNLFRHSANFEGEYAFRTIFEETPKGIEIKPIDYPPVPHAIFTNPQIGGVGLTEQQAKAKGIDYVIGLCPYKNSAMGDALRSKDGFVKLIFERSSRKLIGAHIIGVEASNMIHMCIVFLQFGATVDDMLRTIYIHPALPELVRNAARRALPNF</sequence>
<evidence type="ECO:0000256" key="7">
    <source>
        <dbReference type="ARBA" id="ARBA00023284"/>
    </source>
</evidence>
<evidence type="ECO:0000313" key="14">
    <source>
        <dbReference type="EMBL" id="ORY72831.1"/>
    </source>
</evidence>
<accession>A0A1Y2EMM7</accession>
<keyword evidence="3 9" id="KW-0274">FAD</keyword>
<gene>
    <name evidence="14" type="ORF">LY90DRAFT_666938</name>
</gene>
<feature type="binding site" evidence="9">
    <location>
        <position position="55"/>
    </location>
    <ligand>
        <name>FAD</name>
        <dbReference type="ChEBI" id="CHEBI:57692"/>
    </ligand>
</feature>
<dbReference type="PRINTS" id="PR00368">
    <property type="entry name" value="FADPNR"/>
</dbReference>
<dbReference type="InterPro" id="IPR016156">
    <property type="entry name" value="FAD/NAD-linked_Rdtase_dimer_sf"/>
</dbReference>
<evidence type="ECO:0000256" key="2">
    <source>
        <dbReference type="ARBA" id="ARBA00022630"/>
    </source>
</evidence>
<evidence type="ECO:0000313" key="15">
    <source>
        <dbReference type="Proteomes" id="UP000193920"/>
    </source>
</evidence>
<keyword evidence="7 11" id="KW-0676">Redox-active center</keyword>
<evidence type="ECO:0000256" key="5">
    <source>
        <dbReference type="ARBA" id="ARBA00023027"/>
    </source>
</evidence>
<feature type="domain" description="Pyridine nucleotide-disulphide oxidoreductase dimerisation" evidence="12">
    <location>
        <begin position="360"/>
        <end position="468"/>
    </location>
</feature>
<dbReference type="FunFam" id="3.30.390.30:FF:000001">
    <property type="entry name" value="Dihydrolipoyl dehydrogenase"/>
    <property type="match status" value="1"/>
</dbReference>
<dbReference type="InterPro" id="IPR001100">
    <property type="entry name" value="Pyr_nuc-diS_OxRdtase"/>
</dbReference>
<feature type="binding site" evidence="9">
    <location>
        <position position="320"/>
    </location>
    <ligand>
        <name>FAD</name>
        <dbReference type="ChEBI" id="CHEBI:57692"/>
    </ligand>
</feature>
<dbReference type="PROSITE" id="PS00076">
    <property type="entry name" value="PYRIDINE_REDOX_1"/>
    <property type="match status" value="1"/>
</dbReference>
<keyword evidence="2 11" id="KW-0285">Flavoprotein</keyword>
<keyword evidence="6" id="KW-1015">Disulfide bond</keyword>
<dbReference type="PANTHER" id="PTHR22912:SF217">
    <property type="entry name" value="DIHYDROLIPOYL DEHYDROGENASE"/>
    <property type="match status" value="1"/>
</dbReference>
<keyword evidence="4 11" id="KW-0560">Oxidoreductase</keyword>
<dbReference type="GO" id="GO:0004148">
    <property type="term" value="F:dihydrolipoyl dehydrogenase (NADH) activity"/>
    <property type="evidence" value="ECO:0007669"/>
    <property type="project" value="TreeGrafter"/>
</dbReference>
<dbReference type="Gene3D" id="3.30.390.30">
    <property type="match status" value="1"/>
</dbReference>
<dbReference type="InterPro" id="IPR023753">
    <property type="entry name" value="FAD/NAD-binding_dom"/>
</dbReference>
<name>A0A1Y2EMM7_9FUNG</name>
<dbReference type="STRING" id="1754190.A0A1Y2EMM7"/>
<dbReference type="Pfam" id="PF02852">
    <property type="entry name" value="Pyr_redox_dim"/>
    <property type="match status" value="1"/>
</dbReference>
<dbReference type="Pfam" id="PF07992">
    <property type="entry name" value="Pyr_redox_2"/>
    <property type="match status" value="1"/>
</dbReference>